<evidence type="ECO:0000256" key="1">
    <source>
        <dbReference type="SAM" id="MobiDB-lite"/>
    </source>
</evidence>
<keyword evidence="3" id="KW-1185">Reference proteome</keyword>
<proteinExistence type="predicted"/>
<feature type="region of interest" description="Disordered" evidence="1">
    <location>
        <begin position="88"/>
        <end position="113"/>
    </location>
</feature>
<name>A0AAN8J009_PATCE</name>
<gene>
    <name evidence="2" type="ORF">SNE40_019977</name>
</gene>
<comment type="caution">
    <text evidence="2">The sequence shown here is derived from an EMBL/GenBank/DDBJ whole genome shotgun (WGS) entry which is preliminary data.</text>
</comment>
<dbReference type="AlphaFoldDB" id="A0AAN8J009"/>
<organism evidence="2 3">
    <name type="scientific">Patella caerulea</name>
    <name type="common">Rayed Mediterranean limpet</name>
    <dbReference type="NCBI Taxonomy" id="87958"/>
    <lineage>
        <taxon>Eukaryota</taxon>
        <taxon>Metazoa</taxon>
        <taxon>Spiralia</taxon>
        <taxon>Lophotrochozoa</taxon>
        <taxon>Mollusca</taxon>
        <taxon>Gastropoda</taxon>
        <taxon>Patellogastropoda</taxon>
        <taxon>Patelloidea</taxon>
        <taxon>Patellidae</taxon>
        <taxon>Patella</taxon>
    </lineage>
</organism>
<protein>
    <submittedName>
        <fullName evidence="2">Uncharacterized protein</fullName>
    </submittedName>
</protein>
<reference evidence="2 3" key="1">
    <citation type="submission" date="2024-01" db="EMBL/GenBank/DDBJ databases">
        <title>The genome of the rayed Mediterranean limpet Patella caerulea (Linnaeus, 1758).</title>
        <authorList>
            <person name="Anh-Thu Weber A."/>
            <person name="Halstead-Nussloch G."/>
        </authorList>
    </citation>
    <scope>NUCLEOTIDE SEQUENCE [LARGE SCALE GENOMIC DNA]</scope>
    <source>
        <strain evidence="2">AATW-2023a</strain>
        <tissue evidence="2">Whole specimen</tissue>
    </source>
</reference>
<feature type="compositionally biased region" description="Acidic residues" evidence="1">
    <location>
        <begin position="88"/>
        <end position="101"/>
    </location>
</feature>
<evidence type="ECO:0000313" key="3">
    <source>
        <dbReference type="Proteomes" id="UP001347796"/>
    </source>
</evidence>
<dbReference type="Proteomes" id="UP001347796">
    <property type="component" value="Unassembled WGS sequence"/>
</dbReference>
<sequence length="113" mass="12469">MGMTNYIHVHENQMCGIKKVDCALLPPCEKTVYSKLQRAHFVSIIWGRADSADPGHGLDPLQFGWSKKNGCCSPEWFLGPAMPDNIFDDVDSGEDITDDLDGDHLDDGSNSDN</sequence>
<accession>A0AAN8J009</accession>
<dbReference type="EMBL" id="JAZGQO010000015">
    <property type="protein sequence ID" value="KAK6168799.1"/>
    <property type="molecule type" value="Genomic_DNA"/>
</dbReference>
<evidence type="ECO:0000313" key="2">
    <source>
        <dbReference type="EMBL" id="KAK6168799.1"/>
    </source>
</evidence>